<organism evidence="7 8">
    <name type="scientific">Roseateles amylovorans</name>
    <dbReference type="NCBI Taxonomy" id="2978473"/>
    <lineage>
        <taxon>Bacteria</taxon>
        <taxon>Pseudomonadati</taxon>
        <taxon>Pseudomonadota</taxon>
        <taxon>Betaproteobacteria</taxon>
        <taxon>Burkholderiales</taxon>
        <taxon>Sphaerotilaceae</taxon>
        <taxon>Roseateles</taxon>
    </lineage>
</organism>
<dbReference type="GO" id="GO:0008483">
    <property type="term" value="F:transaminase activity"/>
    <property type="evidence" value="ECO:0007669"/>
    <property type="project" value="UniProtKB-KW"/>
</dbReference>
<dbReference type="PANTHER" id="PTHR46101">
    <property type="match status" value="1"/>
</dbReference>
<evidence type="ECO:0000313" key="7">
    <source>
        <dbReference type="EMBL" id="UXH76534.1"/>
    </source>
</evidence>
<dbReference type="EMBL" id="CP104562">
    <property type="protein sequence ID" value="UXH76534.1"/>
    <property type="molecule type" value="Genomic_DNA"/>
</dbReference>
<dbReference type="SUPFAM" id="SSF53383">
    <property type="entry name" value="PLP-dependent transferases"/>
    <property type="match status" value="1"/>
</dbReference>
<keyword evidence="3" id="KW-0210">Decarboxylase</keyword>
<dbReference type="RefSeq" id="WP_261756266.1">
    <property type="nucleotide sequence ID" value="NZ_CP104562.2"/>
</dbReference>
<protein>
    <submittedName>
        <fullName evidence="7">Aminotransferase class V-fold PLP-dependent enzyme</fullName>
    </submittedName>
</protein>
<evidence type="ECO:0000256" key="4">
    <source>
        <dbReference type="ARBA" id="ARBA00022898"/>
    </source>
</evidence>
<keyword evidence="8" id="KW-1185">Reference proteome</keyword>
<gene>
    <name evidence="7" type="ORF">N4261_15935</name>
</gene>
<dbReference type="PANTHER" id="PTHR46101:SF2">
    <property type="entry name" value="SERINE DECARBOXYLASE"/>
    <property type="match status" value="1"/>
</dbReference>
<proteinExistence type="inferred from homology"/>
<dbReference type="InterPro" id="IPR021115">
    <property type="entry name" value="Pyridoxal-P_BS"/>
</dbReference>
<dbReference type="Proteomes" id="UP001064933">
    <property type="component" value="Chromosome"/>
</dbReference>
<accession>A0ABY6AXQ2</accession>
<sequence>MTAAAAGDWLTALNERLDRLRAAEPFKLGYPGWSAAFPPELMAFFSHELNNYGDPEEDPVFDWHTKDLERELVDAFATLFAATPSQRWGYVTSGGSEGIMVGLWCARTRLPRARVYHSTAAHSCVARTARLLGLQPVAIATDARGEMDDFALERQLRADGASAAIVVATIGTTLTEAVDDVPKIRRALQRAGVDAAYLHADAAFAGIPLALNAGGEVPFGLNHCGVDSLSFSGHKFLGVPFPCGLVMARDPQATVGVAHEARPLTDDATHAPHAAHVTHPHASAEDEPVRMCGAPDLVSSSRSGHAALALWFQWRRFGMGGLRDLAQRCRQLAERAEQQLNRAGWEAWRSHPDALTVVFRTPPAEVLRRWPMPAVGGLSHIVCTPGVTAERVNQFVAALSAAVQRKDERCEQP</sequence>
<keyword evidence="4 6" id="KW-0663">Pyridoxal phosphate</keyword>
<dbReference type="PROSITE" id="PS00392">
    <property type="entry name" value="DDC_GAD_HDC_YDC"/>
    <property type="match status" value="1"/>
</dbReference>
<keyword evidence="5 6" id="KW-0456">Lyase</keyword>
<evidence type="ECO:0000313" key="8">
    <source>
        <dbReference type="Proteomes" id="UP001064933"/>
    </source>
</evidence>
<comment type="cofactor">
    <cofactor evidence="1 6">
        <name>pyridoxal 5'-phosphate</name>
        <dbReference type="ChEBI" id="CHEBI:597326"/>
    </cofactor>
</comment>
<dbReference type="InterPro" id="IPR015424">
    <property type="entry name" value="PyrdxlP-dep_Trfase"/>
</dbReference>
<dbReference type="InterPro" id="IPR015421">
    <property type="entry name" value="PyrdxlP-dep_Trfase_major"/>
</dbReference>
<comment type="similarity">
    <text evidence="2 6">Belongs to the group II decarboxylase family.</text>
</comment>
<dbReference type="InterPro" id="IPR002129">
    <property type="entry name" value="PyrdxlP-dep_de-COase"/>
</dbReference>
<dbReference type="Pfam" id="PF00282">
    <property type="entry name" value="Pyridoxal_deC"/>
    <property type="match status" value="1"/>
</dbReference>
<keyword evidence="7" id="KW-0808">Transferase</keyword>
<evidence type="ECO:0000256" key="5">
    <source>
        <dbReference type="ARBA" id="ARBA00023239"/>
    </source>
</evidence>
<reference evidence="7" key="1">
    <citation type="submission" date="2022-10" db="EMBL/GenBank/DDBJ databases">
        <title>Characterization and whole genome sequencing of a new Roseateles species, isolated from fresh water.</title>
        <authorList>
            <person name="Guliayeva D.Y."/>
            <person name="Akhremchuk A.E."/>
            <person name="Sikolenko M.A."/>
            <person name="Valentovich L.N."/>
            <person name="Sidarenka A.V."/>
        </authorList>
    </citation>
    <scope>NUCLEOTIDE SEQUENCE</scope>
    <source>
        <strain evidence="7">BIM B-1768</strain>
    </source>
</reference>
<evidence type="ECO:0000256" key="6">
    <source>
        <dbReference type="RuleBase" id="RU000382"/>
    </source>
</evidence>
<dbReference type="Gene3D" id="3.40.640.10">
    <property type="entry name" value="Type I PLP-dependent aspartate aminotransferase-like (Major domain)"/>
    <property type="match status" value="1"/>
</dbReference>
<evidence type="ECO:0000256" key="2">
    <source>
        <dbReference type="ARBA" id="ARBA00009533"/>
    </source>
</evidence>
<keyword evidence="7" id="KW-0032">Aminotransferase</keyword>
<evidence type="ECO:0000256" key="3">
    <source>
        <dbReference type="ARBA" id="ARBA00022793"/>
    </source>
</evidence>
<name>A0ABY6AXQ2_9BURK</name>
<dbReference type="InterPro" id="IPR051151">
    <property type="entry name" value="Group_II_Decarboxylase"/>
</dbReference>
<evidence type="ECO:0000256" key="1">
    <source>
        <dbReference type="ARBA" id="ARBA00001933"/>
    </source>
</evidence>